<evidence type="ECO:0000256" key="6">
    <source>
        <dbReference type="ARBA" id="ARBA00023180"/>
    </source>
</evidence>
<evidence type="ECO:0000256" key="4">
    <source>
        <dbReference type="ARBA" id="ARBA00022825"/>
    </source>
</evidence>
<dbReference type="InterPro" id="IPR001190">
    <property type="entry name" value="SRCR"/>
</dbReference>
<evidence type="ECO:0000313" key="16">
    <source>
        <dbReference type="RefSeq" id="XP_045569712.1"/>
    </source>
</evidence>
<dbReference type="InterPro" id="IPR048722">
    <property type="entry name" value="CFAI_FIMAC_N"/>
</dbReference>
<dbReference type="Gene3D" id="2.40.10.10">
    <property type="entry name" value="Trypsin-like serine proteases"/>
    <property type="match status" value="1"/>
</dbReference>
<protein>
    <submittedName>
        <fullName evidence="16">LOW QUALITY PROTEIN: complement factor I</fullName>
    </submittedName>
</protein>
<dbReference type="PROSITE" id="PS50240">
    <property type="entry name" value="TRYPSIN_DOM"/>
    <property type="match status" value="1"/>
</dbReference>
<dbReference type="SMART" id="SM00020">
    <property type="entry name" value="Tryp_SPc"/>
    <property type="match status" value="1"/>
</dbReference>
<dbReference type="SMART" id="SM00280">
    <property type="entry name" value="KAZAL"/>
    <property type="match status" value="1"/>
</dbReference>
<keyword evidence="1 9" id="KW-0645">Protease</keyword>
<feature type="disulfide bond" evidence="8">
    <location>
        <begin position="275"/>
        <end position="285"/>
    </location>
</feature>
<dbReference type="PRINTS" id="PR00722">
    <property type="entry name" value="CHYMOTRYPSIN"/>
</dbReference>
<evidence type="ECO:0000259" key="14">
    <source>
        <dbReference type="PROSITE" id="PS51465"/>
    </source>
</evidence>
<dbReference type="InterPro" id="IPR036772">
    <property type="entry name" value="SRCR-like_dom_sf"/>
</dbReference>
<dbReference type="GeneID" id="106592446"/>
<dbReference type="InterPro" id="IPR003884">
    <property type="entry name" value="FacI_MAC"/>
</dbReference>
<dbReference type="Gene3D" id="4.10.400.10">
    <property type="entry name" value="Low-density Lipoprotein Receptor"/>
    <property type="match status" value="2"/>
</dbReference>
<evidence type="ECO:0000256" key="9">
    <source>
        <dbReference type="RuleBase" id="RU363034"/>
    </source>
</evidence>
<gene>
    <name evidence="16" type="primary">cfi</name>
</gene>
<dbReference type="SUPFAM" id="SSF57424">
    <property type="entry name" value="LDL receptor-like module"/>
    <property type="match status" value="2"/>
</dbReference>
<evidence type="ECO:0000256" key="8">
    <source>
        <dbReference type="PROSITE-ProRule" id="PRU00196"/>
    </source>
</evidence>
<dbReference type="PROSITE" id="PS50287">
    <property type="entry name" value="SRCR_2"/>
    <property type="match status" value="1"/>
</dbReference>
<dbReference type="Pfam" id="PF21287">
    <property type="entry name" value="Kazal_CFAI"/>
    <property type="match status" value="1"/>
</dbReference>
<organism evidence="15 16">
    <name type="scientific">Salmo salar</name>
    <name type="common">Atlantic salmon</name>
    <dbReference type="NCBI Taxonomy" id="8030"/>
    <lineage>
        <taxon>Eukaryota</taxon>
        <taxon>Metazoa</taxon>
        <taxon>Chordata</taxon>
        <taxon>Craniata</taxon>
        <taxon>Vertebrata</taxon>
        <taxon>Euteleostomi</taxon>
        <taxon>Actinopterygii</taxon>
        <taxon>Neopterygii</taxon>
        <taxon>Teleostei</taxon>
        <taxon>Protacanthopterygii</taxon>
        <taxon>Salmoniformes</taxon>
        <taxon>Salmonidae</taxon>
        <taxon>Salmoninae</taxon>
        <taxon>Salmo</taxon>
    </lineage>
</organism>
<feature type="chain" id="PRO_5045821534" evidence="11">
    <location>
        <begin position="26"/>
        <end position="687"/>
    </location>
</feature>
<dbReference type="InterPro" id="IPR036058">
    <property type="entry name" value="Kazal_dom_sf"/>
</dbReference>
<dbReference type="InterPro" id="IPR048719">
    <property type="entry name" value="CFAI_KAZAL"/>
</dbReference>
<sequence length="687" mass="74630">MGKSTALTILLLGAVLITHLDTASDKNIKFLKGKPRFHASSTTPVPTASVPTASVPTASVPTGSVPTGSVPTASVPTASVPTAPVPTASVPTAPVPTRPRTEQYLGPEGCLDKKYTRLSCQRVFCPPWMRCVEGRCVCKLPYLCPKDGMAPVCGHDGRTYLSYCQAMAVSCRSKQPIMSHFGGEGCSTDSIKVQTSIDEMTGVVSIVLPKRERRKEKREKLLVCGDGGGREYNWNMAAANVACHDKNSLGAEEASSVLYKTILSPDTDHCVSVLCQGYESSLAECSFSGRTPLGRDDKVATATCYRKPKEGSPCEFRCVNDKCVSLEQTCDGVDHCGDGSDEMCCTACRGDSAFWCKSGVCLSKKAVNDGVMDCLGGEDEINKHSKPVGRSGSHDSRDQEFISPKEEIKATRHLLEGKIHCGIPNTTVLEESDRGERRGGRQKRVVGGVPAQPTQIQWQVAIQEGGKIDCGGAYIGGCWVLTAAHCVRPKPEVYSIKFSLWKKRTVQGTTDIVPVKNVIIHHKYNANTYENDIALIEMKKLPFRDECFQENPAVSAVCVPWSVQLFNPNHTCSISGWGRKKDGESSDVLLWANVSLIANCQRFYGSRYYDGMMCAGDLEGDVDSCQGDSGGPLVCQDSLGVSYLWGIVSWGEKCGQAKFPGVYTQVAHYFDWIRTHTGWSTVTKYNL</sequence>
<dbReference type="InterPro" id="IPR018114">
    <property type="entry name" value="TRYPSIN_HIS"/>
</dbReference>
<comment type="caution">
    <text evidence="8">Lacks conserved residue(s) required for the propagation of feature annotation.</text>
</comment>
<evidence type="ECO:0000256" key="1">
    <source>
        <dbReference type="ARBA" id="ARBA00022670"/>
    </source>
</evidence>
<feature type="compositionally biased region" description="Low complexity" evidence="10">
    <location>
        <begin position="39"/>
        <end position="62"/>
    </location>
</feature>
<accession>A0ABM3EF61</accession>
<feature type="signal peptide" evidence="11">
    <location>
        <begin position="1"/>
        <end position="25"/>
    </location>
</feature>
<evidence type="ECO:0000313" key="15">
    <source>
        <dbReference type="Proteomes" id="UP001652741"/>
    </source>
</evidence>
<dbReference type="Gene3D" id="3.30.60.30">
    <property type="match status" value="1"/>
</dbReference>
<dbReference type="InterPro" id="IPR001254">
    <property type="entry name" value="Trypsin_dom"/>
</dbReference>
<dbReference type="PANTHER" id="PTHR24252">
    <property type="entry name" value="ACROSIN-RELATED"/>
    <property type="match status" value="1"/>
</dbReference>
<dbReference type="SUPFAM" id="SSF56487">
    <property type="entry name" value="SRCR-like"/>
    <property type="match status" value="1"/>
</dbReference>
<dbReference type="PROSITE" id="PS51465">
    <property type="entry name" value="KAZAL_2"/>
    <property type="match status" value="1"/>
</dbReference>
<evidence type="ECO:0000256" key="3">
    <source>
        <dbReference type="ARBA" id="ARBA00022801"/>
    </source>
</evidence>
<dbReference type="PROSITE" id="PS00134">
    <property type="entry name" value="TRYPSIN_HIS"/>
    <property type="match status" value="1"/>
</dbReference>
<feature type="domain" description="Peptidase S1" evidence="12">
    <location>
        <begin position="445"/>
        <end position="678"/>
    </location>
</feature>
<dbReference type="InterPro" id="IPR002350">
    <property type="entry name" value="Kazal_dom"/>
</dbReference>
<keyword evidence="2" id="KW-0677">Repeat</keyword>
<dbReference type="InterPro" id="IPR033116">
    <property type="entry name" value="TRYPSIN_SER"/>
</dbReference>
<dbReference type="Pfam" id="PF21286">
    <property type="entry name" value="CFAI_FIMAC_N"/>
    <property type="match status" value="1"/>
</dbReference>
<evidence type="ECO:0000256" key="5">
    <source>
        <dbReference type="ARBA" id="ARBA00023157"/>
    </source>
</evidence>
<proteinExistence type="predicted"/>
<feature type="domain" description="Kazal-like" evidence="14">
    <location>
        <begin position="137"/>
        <end position="185"/>
    </location>
</feature>
<dbReference type="InterPro" id="IPR002172">
    <property type="entry name" value="LDrepeatLR_classA_rpt"/>
</dbReference>
<dbReference type="SMART" id="SM00057">
    <property type="entry name" value="FIMAC"/>
    <property type="match status" value="1"/>
</dbReference>
<dbReference type="InterPro" id="IPR009003">
    <property type="entry name" value="Peptidase_S1_PA"/>
</dbReference>
<feature type="domain" description="SRCR" evidence="13">
    <location>
        <begin position="191"/>
        <end position="315"/>
    </location>
</feature>
<feature type="disulfide bond" evidence="7">
    <location>
        <begin position="330"/>
        <end position="345"/>
    </location>
</feature>
<dbReference type="InterPro" id="IPR036055">
    <property type="entry name" value="LDL_receptor-like_sf"/>
</dbReference>
<dbReference type="RefSeq" id="XP_045569712.1">
    <property type="nucleotide sequence ID" value="XM_045713756.1"/>
</dbReference>
<dbReference type="InterPro" id="IPR043504">
    <property type="entry name" value="Peptidase_S1_PA_chymotrypsin"/>
</dbReference>
<dbReference type="SMART" id="SM00192">
    <property type="entry name" value="LDLa"/>
    <property type="match status" value="2"/>
</dbReference>
<dbReference type="PROSITE" id="PS00135">
    <property type="entry name" value="TRYPSIN_SER"/>
    <property type="match status" value="1"/>
</dbReference>
<dbReference type="Proteomes" id="UP001652741">
    <property type="component" value="Unplaced"/>
</dbReference>
<keyword evidence="6" id="KW-0325">Glycoprotein</keyword>
<keyword evidence="5 8" id="KW-1015">Disulfide bond</keyword>
<evidence type="ECO:0000259" key="13">
    <source>
        <dbReference type="PROSITE" id="PS50287"/>
    </source>
</evidence>
<feature type="compositionally biased region" description="Low complexity" evidence="10">
    <location>
        <begin position="69"/>
        <end position="92"/>
    </location>
</feature>
<evidence type="ECO:0000256" key="10">
    <source>
        <dbReference type="SAM" id="MobiDB-lite"/>
    </source>
</evidence>
<reference evidence="16" key="1">
    <citation type="submission" date="2025-08" db="UniProtKB">
        <authorList>
            <consortium name="RefSeq"/>
        </authorList>
    </citation>
    <scope>IDENTIFICATION</scope>
</reference>
<dbReference type="PROSITE" id="PS50068">
    <property type="entry name" value="LDLRA_2"/>
    <property type="match status" value="1"/>
</dbReference>
<keyword evidence="15" id="KW-1185">Reference proteome</keyword>
<feature type="disulfide bond" evidence="7">
    <location>
        <begin position="318"/>
        <end position="336"/>
    </location>
</feature>
<dbReference type="CDD" id="cd00104">
    <property type="entry name" value="KAZAL_FS"/>
    <property type="match status" value="1"/>
</dbReference>
<name>A0ABM3EF61_SALSA</name>
<dbReference type="PANTHER" id="PTHR24252:SF7">
    <property type="entry name" value="HYALIN"/>
    <property type="match status" value="1"/>
</dbReference>
<keyword evidence="11" id="KW-0732">Signal</keyword>
<dbReference type="Gene3D" id="3.10.250.10">
    <property type="entry name" value="SRCR-like domain"/>
    <property type="match status" value="1"/>
</dbReference>
<keyword evidence="3 9" id="KW-0378">Hydrolase</keyword>
<dbReference type="CDD" id="cd00190">
    <property type="entry name" value="Tryp_SPc"/>
    <property type="match status" value="1"/>
</dbReference>
<keyword evidence="4 9" id="KW-0720">Serine protease</keyword>
<evidence type="ECO:0000256" key="7">
    <source>
        <dbReference type="PROSITE-ProRule" id="PRU00124"/>
    </source>
</evidence>
<evidence type="ECO:0000256" key="11">
    <source>
        <dbReference type="SAM" id="SignalP"/>
    </source>
</evidence>
<evidence type="ECO:0000256" key="2">
    <source>
        <dbReference type="ARBA" id="ARBA00022737"/>
    </source>
</evidence>
<dbReference type="InterPro" id="IPR001314">
    <property type="entry name" value="Peptidase_S1A"/>
</dbReference>
<dbReference type="SUPFAM" id="SSF100895">
    <property type="entry name" value="Kazal-type serine protease inhibitors"/>
    <property type="match status" value="1"/>
</dbReference>
<dbReference type="SUPFAM" id="SSF50494">
    <property type="entry name" value="Trypsin-like serine proteases"/>
    <property type="match status" value="1"/>
</dbReference>
<dbReference type="CDD" id="cd00112">
    <property type="entry name" value="LDLa"/>
    <property type="match status" value="2"/>
</dbReference>
<evidence type="ECO:0000259" key="12">
    <source>
        <dbReference type="PROSITE" id="PS50240"/>
    </source>
</evidence>
<feature type="region of interest" description="Disordered" evidence="10">
    <location>
        <begin position="38"/>
        <end position="103"/>
    </location>
</feature>
<dbReference type="Pfam" id="PF00089">
    <property type="entry name" value="Trypsin"/>
    <property type="match status" value="1"/>
</dbReference>